<feature type="compositionally biased region" description="Polar residues" evidence="1">
    <location>
        <begin position="74"/>
        <end position="89"/>
    </location>
</feature>
<dbReference type="SUPFAM" id="SSF52799">
    <property type="entry name" value="(Phosphotyrosine protein) phosphatases II"/>
    <property type="match status" value="1"/>
</dbReference>
<dbReference type="Proteomes" id="UP000024635">
    <property type="component" value="Unassembled WGS sequence"/>
</dbReference>
<evidence type="ECO:0000313" key="2">
    <source>
        <dbReference type="EMBL" id="EYC35714.1"/>
    </source>
</evidence>
<evidence type="ECO:0000313" key="3">
    <source>
        <dbReference type="Proteomes" id="UP000024635"/>
    </source>
</evidence>
<dbReference type="InterPro" id="IPR029021">
    <property type="entry name" value="Prot-tyrosine_phosphatase-like"/>
</dbReference>
<keyword evidence="3" id="KW-1185">Reference proteome</keyword>
<feature type="compositionally biased region" description="Basic and acidic residues" evidence="1">
    <location>
        <begin position="54"/>
        <end position="66"/>
    </location>
</feature>
<comment type="caution">
    <text evidence="2">The sequence shown here is derived from an EMBL/GenBank/DDBJ whole genome shotgun (WGS) entry which is preliminary data.</text>
</comment>
<dbReference type="AlphaFoldDB" id="A0A016W797"/>
<protein>
    <submittedName>
        <fullName evidence="2">Uncharacterized protein</fullName>
    </submittedName>
</protein>
<sequence length="165" mass="18238">MHALLLRLCNDQAPERLVFGQAGLCKRSCSSLSDRTVPIWAVLDSGVKKLRGARPVESKSSEDTGPGKKKQISKSDSSNTSNEGPTTSKWEFDDKDAAAIAKSVDTMLSRLKKSGALRNIKEEFSRLKGYIPEGSKQAFIANEPRNRYRDILLLDSTRVVLKNRG</sequence>
<organism evidence="2 3">
    <name type="scientific">Ancylostoma ceylanicum</name>
    <dbReference type="NCBI Taxonomy" id="53326"/>
    <lineage>
        <taxon>Eukaryota</taxon>
        <taxon>Metazoa</taxon>
        <taxon>Ecdysozoa</taxon>
        <taxon>Nematoda</taxon>
        <taxon>Chromadorea</taxon>
        <taxon>Rhabditida</taxon>
        <taxon>Rhabditina</taxon>
        <taxon>Rhabditomorpha</taxon>
        <taxon>Strongyloidea</taxon>
        <taxon>Ancylostomatidae</taxon>
        <taxon>Ancylostomatinae</taxon>
        <taxon>Ancylostoma</taxon>
    </lineage>
</organism>
<gene>
    <name evidence="2" type="primary">Acey_s0994.g3336</name>
    <name evidence="2" type="ORF">Y032_0994g3336</name>
</gene>
<evidence type="ECO:0000256" key="1">
    <source>
        <dbReference type="SAM" id="MobiDB-lite"/>
    </source>
</evidence>
<dbReference type="EMBL" id="JARK01000594">
    <property type="protein sequence ID" value="EYC35714.1"/>
    <property type="molecule type" value="Genomic_DNA"/>
</dbReference>
<reference evidence="3" key="1">
    <citation type="journal article" date="2015" name="Nat. Genet.">
        <title>The genome and transcriptome of the zoonotic hookworm Ancylostoma ceylanicum identify infection-specific gene families.</title>
        <authorList>
            <person name="Schwarz E.M."/>
            <person name="Hu Y."/>
            <person name="Antoshechkin I."/>
            <person name="Miller M.M."/>
            <person name="Sternberg P.W."/>
            <person name="Aroian R.V."/>
        </authorList>
    </citation>
    <scope>NUCLEOTIDE SEQUENCE</scope>
    <source>
        <strain evidence="3">HY135</strain>
    </source>
</reference>
<proteinExistence type="predicted"/>
<dbReference type="Gene3D" id="3.90.190.10">
    <property type="entry name" value="Protein tyrosine phosphatase superfamily"/>
    <property type="match status" value="1"/>
</dbReference>
<feature type="region of interest" description="Disordered" evidence="1">
    <location>
        <begin position="51"/>
        <end position="92"/>
    </location>
</feature>
<accession>A0A016W797</accession>
<name>A0A016W797_9BILA</name>